<keyword evidence="3" id="KW-1003">Cell membrane</keyword>
<name>A0ABD2N2F8_9CUCU</name>
<comment type="caution">
    <text evidence="9">The sequence shown here is derived from an EMBL/GenBank/DDBJ whole genome shotgun (WGS) entry which is preliminary data.</text>
</comment>
<keyword evidence="5" id="KW-0675">Receptor</keyword>
<evidence type="ECO:0000256" key="8">
    <source>
        <dbReference type="SAM" id="SignalP"/>
    </source>
</evidence>
<evidence type="ECO:0000256" key="5">
    <source>
        <dbReference type="ARBA" id="ARBA00023170"/>
    </source>
</evidence>
<dbReference type="GO" id="GO:0004930">
    <property type="term" value="F:G protein-coupled receptor activity"/>
    <property type="evidence" value="ECO:0007669"/>
    <property type="project" value="UniProtKB-KW"/>
</dbReference>
<reference evidence="9 10" key="1">
    <citation type="journal article" date="2021" name="BMC Biol.">
        <title>Horizontally acquired antibacterial genes associated with adaptive radiation of ladybird beetles.</title>
        <authorList>
            <person name="Li H.S."/>
            <person name="Tang X.F."/>
            <person name="Huang Y.H."/>
            <person name="Xu Z.Y."/>
            <person name="Chen M.L."/>
            <person name="Du X.Y."/>
            <person name="Qiu B.Y."/>
            <person name="Chen P.T."/>
            <person name="Zhang W."/>
            <person name="Slipinski A."/>
            <person name="Escalona H.E."/>
            <person name="Waterhouse R.M."/>
            <person name="Zwick A."/>
            <person name="Pang H."/>
        </authorList>
    </citation>
    <scope>NUCLEOTIDE SEQUENCE [LARGE SCALE GENOMIC DNA]</scope>
    <source>
        <strain evidence="9">SYSU2018</strain>
    </source>
</reference>
<evidence type="ECO:0000256" key="6">
    <source>
        <dbReference type="ARBA" id="ARBA00023180"/>
    </source>
</evidence>
<dbReference type="PANTHER" id="PTHR32546">
    <property type="entry name" value="G-PROTEIN COUPLED RECEPTOR 158-RELATED"/>
    <property type="match status" value="1"/>
</dbReference>
<organism evidence="9 10">
    <name type="scientific">Cryptolaemus montrouzieri</name>
    <dbReference type="NCBI Taxonomy" id="559131"/>
    <lineage>
        <taxon>Eukaryota</taxon>
        <taxon>Metazoa</taxon>
        <taxon>Ecdysozoa</taxon>
        <taxon>Arthropoda</taxon>
        <taxon>Hexapoda</taxon>
        <taxon>Insecta</taxon>
        <taxon>Pterygota</taxon>
        <taxon>Neoptera</taxon>
        <taxon>Endopterygota</taxon>
        <taxon>Coleoptera</taxon>
        <taxon>Polyphaga</taxon>
        <taxon>Cucujiformia</taxon>
        <taxon>Coccinelloidea</taxon>
        <taxon>Coccinellidae</taxon>
        <taxon>Scymninae</taxon>
        <taxon>Scymnini</taxon>
        <taxon>Cryptolaemus</taxon>
    </lineage>
</organism>
<keyword evidence="6" id="KW-0325">Glycoprotein</keyword>
<dbReference type="PANTHER" id="PTHR32546:SF29">
    <property type="entry name" value="G-PROTEIN COUPLED RECEPTORS FAMILY 3 PROFILE DOMAIN-CONTAINING PROTEIN"/>
    <property type="match status" value="1"/>
</dbReference>
<comment type="subcellular location">
    <subcellularLocation>
        <location evidence="1">Cell membrane</location>
        <topology evidence="1">Multi-pass membrane protein</topology>
    </subcellularLocation>
</comment>
<keyword evidence="7" id="KW-0807">Transducer</keyword>
<dbReference type="GO" id="GO:0005886">
    <property type="term" value="C:plasma membrane"/>
    <property type="evidence" value="ECO:0007669"/>
    <property type="project" value="UniProtKB-SubCell"/>
</dbReference>
<sequence length="350" mass="40759">MLIQSLCFLYILSFISSQNLDYPAIFNIRHRRSRSRFFRNSLHTEFHGNTTLLKENVDPSSELFPSISELGYDQKFESSTEKIHWEKIIDVRNETTSDKNKIRKISLNSHPRNNSWDNVDKSMLFIGERALNHVEQKKKNKTEDEVTKGTLDVDLDVDIEDNDLIISTTDKSLENIKPGHVDIVTRFLRIVESQHLLGENCTAGTDLNLGEGVVDRYAQERFRVEADVAVNRANMLTRIWKYAGKEVLHSEYLLHASVFSMVEFDDDIFAAGNCYDQHQYKDYLLFCPYAYRLPDGTILVKDLAVEYNYMSNTSEWFYIARKNAEKVIKNFNQFSRGKLSHHRTVFCRSL</sequence>
<dbReference type="EMBL" id="JABFTP020000062">
    <property type="protein sequence ID" value="KAL3272946.1"/>
    <property type="molecule type" value="Genomic_DNA"/>
</dbReference>
<evidence type="ECO:0000313" key="9">
    <source>
        <dbReference type="EMBL" id="KAL3272946.1"/>
    </source>
</evidence>
<keyword evidence="8" id="KW-0732">Signal</keyword>
<keyword evidence="4" id="KW-0297">G-protein coupled receptor</keyword>
<accession>A0ABD2N2F8</accession>
<protein>
    <submittedName>
        <fullName evidence="9">Uncharacterized protein</fullName>
    </submittedName>
</protein>
<feature type="chain" id="PRO_5044746566" evidence="8">
    <location>
        <begin position="18"/>
        <end position="350"/>
    </location>
</feature>
<dbReference type="Proteomes" id="UP001516400">
    <property type="component" value="Unassembled WGS sequence"/>
</dbReference>
<evidence type="ECO:0000256" key="4">
    <source>
        <dbReference type="ARBA" id="ARBA00023040"/>
    </source>
</evidence>
<dbReference type="Gene3D" id="3.30.450.20">
    <property type="entry name" value="PAS domain"/>
    <property type="match status" value="1"/>
</dbReference>
<evidence type="ECO:0000256" key="3">
    <source>
        <dbReference type="ARBA" id="ARBA00022475"/>
    </source>
</evidence>
<keyword evidence="3" id="KW-0472">Membrane</keyword>
<evidence type="ECO:0000256" key="2">
    <source>
        <dbReference type="ARBA" id="ARBA00007242"/>
    </source>
</evidence>
<evidence type="ECO:0000256" key="7">
    <source>
        <dbReference type="ARBA" id="ARBA00023224"/>
    </source>
</evidence>
<feature type="signal peptide" evidence="8">
    <location>
        <begin position="1"/>
        <end position="17"/>
    </location>
</feature>
<dbReference type="InterPro" id="IPR043458">
    <property type="entry name" value="GPR158/179"/>
</dbReference>
<proteinExistence type="inferred from homology"/>
<dbReference type="AlphaFoldDB" id="A0ABD2N2F8"/>
<gene>
    <name evidence="9" type="ORF">HHI36_014403</name>
</gene>
<evidence type="ECO:0000313" key="10">
    <source>
        <dbReference type="Proteomes" id="UP001516400"/>
    </source>
</evidence>
<evidence type="ECO:0000256" key="1">
    <source>
        <dbReference type="ARBA" id="ARBA00004651"/>
    </source>
</evidence>
<keyword evidence="10" id="KW-1185">Reference proteome</keyword>
<comment type="similarity">
    <text evidence="2">Belongs to the G-protein coupled receptor 3 family.</text>
</comment>